<evidence type="ECO:0000256" key="3">
    <source>
        <dbReference type="ARBA" id="ARBA00038182"/>
    </source>
</evidence>
<evidence type="ECO:0000256" key="6">
    <source>
        <dbReference type="ARBA" id="ARBA00050849"/>
    </source>
</evidence>
<evidence type="ECO:0000256" key="7">
    <source>
        <dbReference type="ARBA" id="ARBA00051284"/>
    </source>
</evidence>
<dbReference type="EMBL" id="CAJGYM010000005">
    <property type="protein sequence ID" value="CAD6186709.1"/>
    <property type="molecule type" value="Genomic_DNA"/>
</dbReference>
<comment type="catalytic activity">
    <reaction evidence="11">
        <text>dopamine + hexadecanoyl-CoA = N-hexadecanoyl-dopamine + CoA + H(+)</text>
        <dbReference type="Rhea" id="RHEA:51376"/>
        <dbReference type="ChEBI" id="CHEBI:15378"/>
        <dbReference type="ChEBI" id="CHEBI:57287"/>
        <dbReference type="ChEBI" id="CHEBI:57379"/>
        <dbReference type="ChEBI" id="CHEBI:59905"/>
        <dbReference type="ChEBI" id="CHEBI:134058"/>
    </reaction>
    <physiologicalReaction direction="left-to-right" evidence="11">
        <dbReference type="Rhea" id="RHEA:51377"/>
    </physiologicalReaction>
</comment>
<comment type="catalytic activity">
    <reaction evidence="5">
        <text>dopamine + (9Z)-octadecenoyl-CoA = N-(9Z-octadecanoyl)-dopamine + CoA + H(+)</text>
        <dbReference type="Rhea" id="RHEA:51380"/>
        <dbReference type="ChEBI" id="CHEBI:15378"/>
        <dbReference type="ChEBI" id="CHEBI:31883"/>
        <dbReference type="ChEBI" id="CHEBI:57287"/>
        <dbReference type="ChEBI" id="CHEBI:57387"/>
        <dbReference type="ChEBI" id="CHEBI:59905"/>
    </reaction>
    <physiologicalReaction direction="left-to-right" evidence="5">
        <dbReference type="Rhea" id="RHEA:51381"/>
    </physiologicalReaction>
</comment>
<organism evidence="14 15">
    <name type="scientific">Caenorhabditis auriculariae</name>
    <dbReference type="NCBI Taxonomy" id="2777116"/>
    <lineage>
        <taxon>Eukaryota</taxon>
        <taxon>Metazoa</taxon>
        <taxon>Ecdysozoa</taxon>
        <taxon>Nematoda</taxon>
        <taxon>Chromadorea</taxon>
        <taxon>Rhabditida</taxon>
        <taxon>Rhabditina</taxon>
        <taxon>Rhabditomorpha</taxon>
        <taxon>Rhabditoidea</taxon>
        <taxon>Rhabditidae</taxon>
        <taxon>Peloderinae</taxon>
        <taxon>Caenorhabditis</taxon>
    </lineage>
</organism>
<comment type="catalytic activity">
    <reaction evidence="6">
        <text>serotonin + octadecanoyl-CoA = N-octadecanoyl-serotonin + CoA + H(+)</text>
        <dbReference type="Rhea" id="RHEA:51400"/>
        <dbReference type="ChEBI" id="CHEBI:15378"/>
        <dbReference type="ChEBI" id="CHEBI:57287"/>
        <dbReference type="ChEBI" id="CHEBI:57394"/>
        <dbReference type="ChEBI" id="CHEBI:134065"/>
        <dbReference type="ChEBI" id="CHEBI:350546"/>
    </reaction>
    <physiologicalReaction direction="left-to-right" evidence="6">
        <dbReference type="Rhea" id="RHEA:51401"/>
    </physiologicalReaction>
</comment>
<proteinExistence type="inferred from homology"/>
<comment type="caution">
    <text evidence="14">The sequence shown here is derived from an EMBL/GenBank/DDBJ whole genome shotgun (WGS) entry which is preliminary data.</text>
</comment>
<dbReference type="SUPFAM" id="SSF55729">
    <property type="entry name" value="Acyl-CoA N-acyltransferases (Nat)"/>
    <property type="match status" value="1"/>
</dbReference>
<evidence type="ECO:0000256" key="10">
    <source>
        <dbReference type="ARBA" id="ARBA00052178"/>
    </source>
</evidence>
<evidence type="ECO:0000313" key="14">
    <source>
        <dbReference type="EMBL" id="CAD6186709.1"/>
    </source>
</evidence>
<dbReference type="GO" id="GO:0004059">
    <property type="term" value="F:aralkylamine N-acetyltransferase activity"/>
    <property type="evidence" value="ECO:0007669"/>
    <property type="project" value="UniProtKB-EC"/>
</dbReference>
<dbReference type="InterPro" id="IPR000182">
    <property type="entry name" value="GNAT_dom"/>
</dbReference>
<dbReference type="FunFam" id="3.40.630.30:FF:000046">
    <property type="entry name" value="Dopamine N-acetyltransferase"/>
    <property type="match status" value="1"/>
</dbReference>
<evidence type="ECO:0000256" key="8">
    <source>
        <dbReference type="ARBA" id="ARBA00051711"/>
    </source>
</evidence>
<protein>
    <recommendedName>
        <fullName evidence="4">aralkylamine N-acetyltransferase</fullName>
        <ecNumber evidence="4">2.3.1.87</ecNumber>
    </recommendedName>
</protein>
<dbReference type="Pfam" id="PF00583">
    <property type="entry name" value="Acetyltransf_1"/>
    <property type="match status" value="1"/>
</dbReference>
<comment type="catalytic activity">
    <reaction evidence="12">
        <text>serotonin + acetyl-CoA = N-acetylserotonin + CoA + H(+)</text>
        <dbReference type="Rhea" id="RHEA:25217"/>
        <dbReference type="ChEBI" id="CHEBI:15378"/>
        <dbReference type="ChEBI" id="CHEBI:17697"/>
        <dbReference type="ChEBI" id="CHEBI:57287"/>
        <dbReference type="ChEBI" id="CHEBI:57288"/>
        <dbReference type="ChEBI" id="CHEBI:350546"/>
        <dbReference type="EC" id="2.3.1.87"/>
    </reaction>
    <physiologicalReaction direction="left-to-right" evidence="12">
        <dbReference type="Rhea" id="RHEA:25218"/>
    </physiologicalReaction>
</comment>
<dbReference type="OrthoDB" id="5799199at2759"/>
<keyword evidence="1" id="KW-0808">Transferase</keyword>
<keyword evidence="15" id="KW-1185">Reference proteome</keyword>
<comment type="catalytic activity">
    <reaction evidence="10">
        <text>serotonin + hexadecanoyl-CoA = N-hexadecanoyl-serotonin + CoA + H(+)</text>
        <dbReference type="Rhea" id="RHEA:51384"/>
        <dbReference type="ChEBI" id="CHEBI:15378"/>
        <dbReference type="ChEBI" id="CHEBI:57287"/>
        <dbReference type="ChEBI" id="CHEBI:57379"/>
        <dbReference type="ChEBI" id="CHEBI:134059"/>
        <dbReference type="ChEBI" id="CHEBI:350546"/>
    </reaction>
    <physiologicalReaction direction="left-to-right" evidence="10">
        <dbReference type="Rhea" id="RHEA:51385"/>
    </physiologicalReaction>
</comment>
<reference evidence="14" key="1">
    <citation type="submission" date="2020-10" db="EMBL/GenBank/DDBJ databases">
        <authorList>
            <person name="Kikuchi T."/>
        </authorList>
    </citation>
    <scope>NUCLEOTIDE SEQUENCE</scope>
    <source>
        <strain evidence="14">NKZ352</strain>
    </source>
</reference>
<sequence>MEGLEVVPAGEDFRDAVHDFLLDHFRVTEPITGALGCSREDVFDFFLDLRDVAFNNPEVSMLVLDGTTLAAICLNSIKEYPEVESTIPWKFDPNKDYAEEISQGPYKSENANRLSVFIDTVEEDLQILTNGAKRIFKIDVLCVSRDYQKRGIGKWLVEESLRRAAAAGCEYLASTGSAVGSQAIFTKLGFETLRELPFSCFRENGQEVFRNLADGGRSGKLMGVRLQSHDQNGSKNVLDQAEEEDLR</sequence>
<dbReference type="PANTHER" id="PTHR20905">
    <property type="entry name" value="N-ACETYLTRANSFERASE-RELATED"/>
    <property type="match status" value="1"/>
</dbReference>
<dbReference type="EC" id="2.3.1.87" evidence="4"/>
<dbReference type="Gene3D" id="3.40.630.30">
    <property type="match status" value="1"/>
</dbReference>
<dbReference type="InterPro" id="IPR016181">
    <property type="entry name" value="Acyl_CoA_acyltransferase"/>
</dbReference>
<evidence type="ECO:0000259" key="13">
    <source>
        <dbReference type="PROSITE" id="PS51186"/>
    </source>
</evidence>
<dbReference type="CDD" id="cd04301">
    <property type="entry name" value="NAT_SF"/>
    <property type="match status" value="1"/>
</dbReference>
<evidence type="ECO:0000256" key="4">
    <source>
        <dbReference type="ARBA" id="ARBA00039114"/>
    </source>
</evidence>
<dbReference type="PROSITE" id="PS51186">
    <property type="entry name" value="GNAT"/>
    <property type="match status" value="1"/>
</dbReference>
<evidence type="ECO:0000256" key="11">
    <source>
        <dbReference type="ARBA" id="ARBA00052335"/>
    </source>
</evidence>
<evidence type="ECO:0000256" key="1">
    <source>
        <dbReference type="ARBA" id="ARBA00022679"/>
    </source>
</evidence>
<gene>
    <name evidence="14" type="ORF">CAUJ_LOCUS2628</name>
</gene>
<name>A0A8S1GTY5_9PELO</name>
<evidence type="ECO:0000313" key="15">
    <source>
        <dbReference type="Proteomes" id="UP000835052"/>
    </source>
</evidence>
<comment type="catalytic activity">
    <reaction evidence="7">
        <text>serotonin + (5Z,8Z,11Z,14Z)-eicosatetraenoyl-CoA = N-[(5Z,8Z,11Z,14Z)-eicosatetraenoyl]-serotonin + CoA + H(+)</text>
        <dbReference type="Rhea" id="RHEA:51396"/>
        <dbReference type="ChEBI" id="CHEBI:15378"/>
        <dbReference type="ChEBI" id="CHEBI:57287"/>
        <dbReference type="ChEBI" id="CHEBI:57368"/>
        <dbReference type="ChEBI" id="CHEBI:132255"/>
        <dbReference type="ChEBI" id="CHEBI:350546"/>
    </reaction>
    <physiologicalReaction direction="left-to-right" evidence="7">
        <dbReference type="Rhea" id="RHEA:51397"/>
    </physiologicalReaction>
</comment>
<comment type="catalytic activity">
    <reaction evidence="8">
        <text>dopamine + acetyl-CoA = N-acetyldopamine + CoA + H(+)</text>
        <dbReference type="Rhea" id="RHEA:51388"/>
        <dbReference type="ChEBI" id="CHEBI:15378"/>
        <dbReference type="ChEBI" id="CHEBI:57287"/>
        <dbReference type="ChEBI" id="CHEBI:57288"/>
        <dbReference type="ChEBI" id="CHEBI:59905"/>
        <dbReference type="ChEBI" id="CHEBI:125678"/>
    </reaction>
    <physiologicalReaction direction="left-to-right" evidence="8">
        <dbReference type="Rhea" id="RHEA:51389"/>
    </physiologicalReaction>
</comment>
<accession>A0A8S1GTY5</accession>
<comment type="similarity">
    <text evidence="3">Belongs to the acetyltransferase family. AANAT subfamily.</text>
</comment>
<feature type="domain" description="N-acetyltransferase" evidence="13">
    <location>
        <begin position="72"/>
        <end position="213"/>
    </location>
</feature>
<evidence type="ECO:0000256" key="5">
    <source>
        <dbReference type="ARBA" id="ARBA00050189"/>
    </source>
</evidence>
<evidence type="ECO:0000256" key="9">
    <source>
        <dbReference type="ARBA" id="ARBA00051823"/>
    </source>
</evidence>
<comment type="catalytic activity">
    <reaction evidence="9">
        <text>serotonin + (9Z)-octadecenoyl-CoA = N-(9Z-octadecenoyl)-serotonin + CoA + H(+)</text>
        <dbReference type="Rhea" id="RHEA:51392"/>
        <dbReference type="ChEBI" id="CHEBI:15378"/>
        <dbReference type="ChEBI" id="CHEBI:57287"/>
        <dbReference type="ChEBI" id="CHEBI:57387"/>
        <dbReference type="ChEBI" id="CHEBI:134064"/>
        <dbReference type="ChEBI" id="CHEBI:350546"/>
    </reaction>
    <physiologicalReaction direction="left-to-right" evidence="9">
        <dbReference type="Rhea" id="RHEA:51393"/>
    </physiologicalReaction>
</comment>
<evidence type="ECO:0000256" key="12">
    <source>
        <dbReference type="ARBA" id="ARBA00052491"/>
    </source>
</evidence>
<dbReference type="AlphaFoldDB" id="A0A8S1GTY5"/>
<evidence type="ECO:0000256" key="2">
    <source>
        <dbReference type="ARBA" id="ARBA00037926"/>
    </source>
</evidence>
<dbReference type="PANTHER" id="PTHR20905:SF1">
    <property type="entry name" value="AT07410P-RELATED"/>
    <property type="match status" value="1"/>
</dbReference>
<comment type="pathway">
    <text evidence="2">Aromatic compound metabolism; melatonin biosynthesis; melatonin from serotonin: step 1/2.</text>
</comment>
<dbReference type="Proteomes" id="UP000835052">
    <property type="component" value="Unassembled WGS sequence"/>
</dbReference>